<dbReference type="Gene3D" id="6.10.140.2220">
    <property type="match status" value="1"/>
</dbReference>
<feature type="compositionally biased region" description="Basic and acidic residues" evidence="5">
    <location>
        <begin position="11"/>
        <end position="23"/>
    </location>
</feature>
<organism evidence="8 9">
    <name type="scientific">Wolfiporia cocos (strain MD-104)</name>
    <name type="common">Brown rot fungus</name>
    <dbReference type="NCBI Taxonomy" id="742152"/>
    <lineage>
        <taxon>Eukaryota</taxon>
        <taxon>Fungi</taxon>
        <taxon>Dikarya</taxon>
        <taxon>Basidiomycota</taxon>
        <taxon>Agaricomycotina</taxon>
        <taxon>Agaricomycetes</taxon>
        <taxon>Polyporales</taxon>
        <taxon>Phaeolaceae</taxon>
        <taxon>Wolfiporia</taxon>
    </lineage>
</organism>
<keyword evidence="9" id="KW-1185">Reference proteome</keyword>
<gene>
    <name evidence="8" type="ORF">WOLCODRAFT_77714</name>
</gene>
<dbReference type="OrthoDB" id="265717at2759"/>
<feature type="domain" description="SET" evidence="6">
    <location>
        <begin position="64"/>
        <end position="320"/>
    </location>
</feature>
<accession>A0A2H3K9I5</accession>
<dbReference type="PROSITE" id="PS01360">
    <property type="entry name" value="ZF_MYND_1"/>
    <property type="match status" value="1"/>
</dbReference>
<dbReference type="PROSITE" id="PS50865">
    <property type="entry name" value="ZF_MYND_2"/>
    <property type="match status" value="1"/>
</dbReference>
<feature type="domain" description="MYND-type" evidence="7">
    <location>
        <begin position="109"/>
        <end position="149"/>
    </location>
</feature>
<dbReference type="SUPFAM" id="SSF144232">
    <property type="entry name" value="HIT/MYND zinc finger-like"/>
    <property type="match status" value="1"/>
</dbReference>
<dbReference type="InterPro" id="IPR002893">
    <property type="entry name" value="Znf_MYND"/>
</dbReference>
<keyword evidence="2 4" id="KW-0863">Zinc-finger</keyword>
<dbReference type="Gene3D" id="2.170.270.10">
    <property type="entry name" value="SET domain"/>
    <property type="match status" value="1"/>
</dbReference>
<evidence type="ECO:0000259" key="6">
    <source>
        <dbReference type="PROSITE" id="PS50280"/>
    </source>
</evidence>
<evidence type="ECO:0000256" key="2">
    <source>
        <dbReference type="ARBA" id="ARBA00022771"/>
    </source>
</evidence>
<reference evidence="8 9" key="1">
    <citation type="journal article" date="2012" name="Science">
        <title>The Paleozoic origin of enzymatic lignin decomposition reconstructed from 31 fungal genomes.</title>
        <authorList>
            <person name="Floudas D."/>
            <person name="Binder M."/>
            <person name="Riley R."/>
            <person name="Barry K."/>
            <person name="Blanchette R.A."/>
            <person name="Henrissat B."/>
            <person name="Martinez A.T."/>
            <person name="Otillar R."/>
            <person name="Spatafora J.W."/>
            <person name="Yadav J.S."/>
            <person name="Aerts A."/>
            <person name="Benoit I."/>
            <person name="Boyd A."/>
            <person name="Carlson A."/>
            <person name="Copeland A."/>
            <person name="Coutinho P.M."/>
            <person name="de Vries R.P."/>
            <person name="Ferreira P."/>
            <person name="Findley K."/>
            <person name="Foster B."/>
            <person name="Gaskell J."/>
            <person name="Glotzer D."/>
            <person name="Gorecki P."/>
            <person name="Heitman J."/>
            <person name="Hesse C."/>
            <person name="Hori C."/>
            <person name="Igarashi K."/>
            <person name="Jurgens J.A."/>
            <person name="Kallen N."/>
            <person name="Kersten P."/>
            <person name="Kohler A."/>
            <person name="Kuees U."/>
            <person name="Kumar T.K.A."/>
            <person name="Kuo A."/>
            <person name="LaButti K."/>
            <person name="Larrondo L.F."/>
            <person name="Lindquist E."/>
            <person name="Ling A."/>
            <person name="Lombard V."/>
            <person name="Lucas S."/>
            <person name="Lundell T."/>
            <person name="Martin R."/>
            <person name="McLaughlin D.J."/>
            <person name="Morgenstern I."/>
            <person name="Morin E."/>
            <person name="Murat C."/>
            <person name="Nagy L.G."/>
            <person name="Nolan M."/>
            <person name="Ohm R.A."/>
            <person name="Patyshakuliyeva A."/>
            <person name="Rokas A."/>
            <person name="Ruiz-Duenas F.J."/>
            <person name="Sabat G."/>
            <person name="Salamov A."/>
            <person name="Samejima M."/>
            <person name="Schmutz J."/>
            <person name="Slot J.C."/>
            <person name="St John F."/>
            <person name="Stenlid J."/>
            <person name="Sun H."/>
            <person name="Sun S."/>
            <person name="Syed K."/>
            <person name="Tsang A."/>
            <person name="Wiebenga A."/>
            <person name="Young D."/>
            <person name="Pisabarro A."/>
            <person name="Eastwood D.C."/>
            <person name="Martin F."/>
            <person name="Cullen D."/>
            <person name="Grigoriev I.V."/>
            <person name="Hibbett D.S."/>
        </authorList>
    </citation>
    <scope>NUCLEOTIDE SEQUENCE [LARGE SCALE GENOMIC DNA]</scope>
    <source>
        <strain evidence="8 9">MD-104</strain>
    </source>
</reference>
<keyword evidence="3" id="KW-0862">Zinc</keyword>
<dbReference type="SMART" id="SM00317">
    <property type="entry name" value="SET"/>
    <property type="match status" value="1"/>
</dbReference>
<dbReference type="AlphaFoldDB" id="A0A2H3K9I5"/>
<dbReference type="GO" id="GO:0005634">
    <property type="term" value="C:nucleus"/>
    <property type="evidence" value="ECO:0007669"/>
    <property type="project" value="TreeGrafter"/>
</dbReference>
<dbReference type="PROSITE" id="PS50280">
    <property type="entry name" value="SET"/>
    <property type="match status" value="1"/>
</dbReference>
<evidence type="ECO:0000256" key="3">
    <source>
        <dbReference type="ARBA" id="ARBA00022833"/>
    </source>
</evidence>
<dbReference type="STRING" id="742152.A0A2H3K9I5"/>
<dbReference type="Gene3D" id="1.10.220.160">
    <property type="match status" value="1"/>
</dbReference>
<feature type="compositionally biased region" description="Polar residues" evidence="5">
    <location>
        <begin position="24"/>
        <end position="39"/>
    </location>
</feature>
<feature type="region of interest" description="Disordered" evidence="5">
    <location>
        <begin position="1"/>
        <end position="41"/>
    </location>
</feature>
<sequence length="590" mass="64019">MSFASLRSSRQSKEAKSFVKRSTDSVSSPITTDRNSSNVVDDKLPSANSAYLVHYDGLHKALPPTLEIRTSSGSGRGLYAKKTLKAGFVLAAATPHVNVLSTSYLDSYCSNCCGPAPQSGLKRCTKCRTVWYCSSKCQTNDWALHKHECSALQRWASSAPSSDVSVPSDAIRCIARILWTQQKEGFDSAWTREINLMQSHRSSLPSSSFESHTHIAHSLVRYLGVSSPLELEPFGLKSAGDLVDLISRFTTNTFTLTTSSLTPIGVSVCPTIALTNHSCEPNAVIVFPWTSSSPTTQEPLMHLVAIKDIEPDEEIVTAYIDTTLPRDLRQLQLKETYNFTCSCSLCTRQLKVDPRASVWCPKSCGRTCPAPTEENSHTRCVECNAVLSSTDAVLDALRVGKEALDKATALQYKDPAKAKQLTTNMIPILTSARLTPSCHPLLAMTRLHQELLIASLPTSLTQEVLDDTIRTAGKYSAGLSALLPGGHPVRGVALAELGKLLAVDEPAPRTDAPAQQNTFPPSGPARLKLAYETLVRAHDELVVGFGADNGGGQVGREVREAIVSLEKELGMWTQGIKNVLEDSQVKIPRS</sequence>
<name>A0A2H3K9I5_WOLCO</name>
<protein>
    <submittedName>
        <fullName evidence="8">SET domain-containing protein</fullName>
    </submittedName>
</protein>
<dbReference type="OMA" id="CSHRERF"/>
<dbReference type="EMBL" id="KB468168">
    <property type="protein sequence ID" value="PCH45077.1"/>
    <property type="molecule type" value="Genomic_DNA"/>
</dbReference>
<dbReference type="InterPro" id="IPR001214">
    <property type="entry name" value="SET_dom"/>
</dbReference>
<evidence type="ECO:0000256" key="5">
    <source>
        <dbReference type="SAM" id="MobiDB-lite"/>
    </source>
</evidence>
<dbReference type="GO" id="GO:0008270">
    <property type="term" value="F:zinc ion binding"/>
    <property type="evidence" value="ECO:0007669"/>
    <property type="project" value="UniProtKB-KW"/>
</dbReference>
<dbReference type="PANTHER" id="PTHR12197">
    <property type="entry name" value="HISTONE-LYSINE N-METHYLTRANSFERASE SMYD"/>
    <property type="match status" value="1"/>
</dbReference>
<evidence type="ECO:0000259" key="7">
    <source>
        <dbReference type="PROSITE" id="PS50865"/>
    </source>
</evidence>
<dbReference type="Pfam" id="PF01753">
    <property type="entry name" value="zf-MYND"/>
    <property type="match status" value="1"/>
</dbReference>
<dbReference type="InterPro" id="IPR046341">
    <property type="entry name" value="SET_dom_sf"/>
</dbReference>
<evidence type="ECO:0000313" key="8">
    <source>
        <dbReference type="EMBL" id="PCH45077.1"/>
    </source>
</evidence>
<dbReference type="Pfam" id="PF00856">
    <property type="entry name" value="SET"/>
    <property type="match status" value="1"/>
</dbReference>
<evidence type="ECO:0000256" key="1">
    <source>
        <dbReference type="ARBA" id="ARBA00022723"/>
    </source>
</evidence>
<dbReference type="PANTHER" id="PTHR12197:SF251">
    <property type="entry name" value="EG:BACR7C10.4 PROTEIN"/>
    <property type="match status" value="1"/>
</dbReference>
<proteinExistence type="predicted"/>
<dbReference type="Proteomes" id="UP000218811">
    <property type="component" value="Unassembled WGS sequence"/>
</dbReference>
<evidence type="ECO:0000256" key="4">
    <source>
        <dbReference type="PROSITE-ProRule" id="PRU00134"/>
    </source>
</evidence>
<evidence type="ECO:0000313" key="9">
    <source>
        <dbReference type="Proteomes" id="UP000218811"/>
    </source>
</evidence>
<keyword evidence="1" id="KW-0479">Metal-binding</keyword>
<dbReference type="InterPro" id="IPR050869">
    <property type="entry name" value="H3K4_H4K5_MeTrfase"/>
</dbReference>
<dbReference type="SUPFAM" id="SSF82199">
    <property type="entry name" value="SET domain"/>
    <property type="match status" value="1"/>
</dbReference>